<dbReference type="PANTHER" id="PTHR32322:SF2">
    <property type="entry name" value="EAMA DOMAIN-CONTAINING PROTEIN"/>
    <property type="match status" value="1"/>
</dbReference>
<dbReference type="InterPro" id="IPR050638">
    <property type="entry name" value="AA-Vitamin_Transporters"/>
</dbReference>
<comment type="subcellular location">
    <subcellularLocation>
        <location evidence="1">Membrane</location>
        <topology evidence="1">Multi-pass membrane protein</topology>
    </subcellularLocation>
</comment>
<name>A0A930YBE7_9ACTN</name>
<accession>A0A930YBE7</accession>
<evidence type="ECO:0000313" key="8">
    <source>
        <dbReference type="EMBL" id="MBF4162398.1"/>
    </source>
</evidence>
<dbReference type="Gene3D" id="1.10.3730.20">
    <property type="match status" value="1"/>
</dbReference>
<dbReference type="RefSeq" id="WP_194503658.1">
    <property type="nucleotide sequence ID" value="NZ_JADIVZ010000005.1"/>
</dbReference>
<comment type="caution">
    <text evidence="8">The sequence shown here is derived from an EMBL/GenBank/DDBJ whole genome shotgun (WGS) entry which is preliminary data.</text>
</comment>
<dbReference type="AlphaFoldDB" id="A0A930YBE7"/>
<proteinExistence type="inferred from homology"/>
<evidence type="ECO:0000256" key="1">
    <source>
        <dbReference type="ARBA" id="ARBA00004141"/>
    </source>
</evidence>
<dbReference type="InterPro" id="IPR000620">
    <property type="entry name" value="EamA_dom"/>
</dbReference>
<protein>
    <submittedName>
        <fullName evidence="8">DMT family transporter</fullName>
    </submittedName>
</protein>
<keyword evidence="3 6" id="KW-0812">Transmembrane</keyword>
<reference evidence="8" key="1">
    <citation type="submission" date="2020-11" db="EMBL/GenBank/DDBJ databases">
        <title>Nocardioides sp. CBS4Y-1, whole genome shotgun sequence.</title>
        <authorList>
            <person name="Tuo L."/>
        </authorList>
    </citation>
    <scope>NUCLEOTIDE SEQUENCE</scope>
    <source>
        <strain evidence="8">CBS4Y-1</strain>
    </source>
</reference>
<keyword evidence="9" id="KW-1185">Reference proteome</keyword>
<feature type="transmembrane region" description="Helical" evidence="6">
    <location>
        <begin position="153"/>
        <end position="174"/>
    </location>
</feature>
<dbReference type="Proteomes" id="UP000656804">
    <property type="component" value="Unassembled WGS sequence"/>
</dbReference>
<dbReference type="Pfam" id="PF00892">
    <property type="entry name" value="EamA"/>
    <property type="match status" value="2"/>
</dbReference>
<evidence type="ECO:0000256" key="5">
    <source>
        <dbReference type="ARBA" id="ARBA00023136"/>
    </source>
</evidence>
<keyword evidence="4 6" id="KW-1133">Transmembrane helix</keyword>
<evidence type="ECO:0000259" key="7">
    <source>
        <dbReference type="Pfam" id="PF00892"/>
    </source>
</evidence>
<gene>
    <name evidence="8" type="ORF">ISG29_11915</name>
</gene>
<evidence type="ECO:0000256" key="6">
    <source>
        <dbReference type="SAM" id="Phobius"/>
    </source>
</evidence>
<feature type="domain" description="EamA" evidence="7">
    <location>
        <begin position="17"/>
        <end position="146"/>
    </location>
</feature>
<organism evidence="8 9">
    <name type="scientific">Nocardioides acrostichi</name>
    <dbReference type="NCBI Taxonomy" id="2784339"/>
    <lineage>
        <taxon>Bacteria</taxon>
        <taxon>Bacillati</taxon>
        <taxon>Actinomycetota</taxon>
        <taxon>Actinomycetes</taxon>
        <taxon>Propionibacteriales</taxon>
        <taxon>Nocardioidaceae</taxon>
        <taxon>Nocardioides</taxon>
    </lineage>
</organism>
<keyword evidence="5 6" id="KW-0472">Membrane</keyword>
<dbReference type="SUPFAM" id="SSF103481">
    <property type="entry name" value="Multidrug resistance efflux transporter EmrE"/>
    <property type="match status" value="2"/>
</dbReference>
<evidence type="ECO:0000256" key="4">
    <source>
        <dbReference type="ARBA" id="ARBA00022989"/>
    </source>
</evidence>
<dbReference type="PANTHER" id="PTHR32322">
    <property type="entry name" value="INNER MEMBRANE TRANSPORTER"/>
    <property type="match status" value="1"/>
</dbReference>
<feature type="transmembrane region" description="Helical" evidence="6">
    <location>
        <begin position="249"/>
        <end position="267"/>
    </location>
</feature>
<feature type="transmembrane region" description="Helical" evidence="6">
    <location>
        <begin position="219"/>
        <end position="242"/>
    </location>
</feature>
<sequence>MTATSRETELRVPLLPAAAFVVVWSSGYIAGPAGVDAIDPFTVLTLRFVVAALMLWPVARVLRGPLRITREDLVRVTVSGLLFNALLFGLMYLAFERGLTATLGSLLHSLSPVLTAVLAGVFLHERLARWQVIGFAAGVGGVVLVLGPDVSEAGGVLAMLLGVASLLCLSLGTLGQRWISPHTDPIWSATLQCAVSVPPLAVLALTIEGVHGVHHPVQGTIAVLWLAGVNSVLGLLLIGTLVRRGGAGASASVFFLMPPVTAVMAFVCLGDTLGVRELVGLAVSVAGVAVATRARPGPLTEGEAVA</sequence>
<evidence type="ECO:0000256" key="3">
    <source>
        <dbReference type="ARBA" id="ARBA00022692"/>
    </source>
</evidence>
<dbReference type="InterPro" id="IPR037185">
    <property type="entry name" value="EmrE-like"/>
</dbReference>
<feature type="transmembrane region" description="Helical" evidence="6">
    <location>
        <begin position="74"/>
        <end position="95"/>
    </location>
</feature>
<evidence type="ECO:0000256" key="2">
    <source>
        <dbReference type="ARBA" id="ARBA00007362"/>
    </source>
</evidence>
<evidence type="ECO:0000313" key="9">
    <source>
        <dbReference type="Proteomes" id="UP000656804"/>
    </source>
</evidence>
<feature type="transmembrane region" description="Helical" evidence="6">
    <location>
        <begin position="43"/>
        <end position="62"/>
    </location>
</feature>
<feature type="domain" description="EamA" evidence="7">
    <location>
        <begin position="158"/>
        <end position="291"/>
    </location>
</feature>
<comment type="similarity">
    <text evidence="2">Belongs to the EamA transporter family.</text>
</comment>
<dbReference type="EMBL" id="JADIVZ010000005">
    <property type="protein sequence ID" value="MBF4162398.1"/>
    <property type="molecule type" value="Genomic_DNA"/>
</dbReference>
<dbReference type="GO" id="GO:0016020">
    <property type="term" value="C:membrane"/>
    <property type="evidence" value="ECO:0007669"/>
    <property type="project" value="UniProtKB-SubCell"/>
</dbReference>
<feature type="transmembrane region" description="Helical" evidence="6">
    <location>
        <begin position="186"/>
        <end position="207"/>
    </location>
</feature>
<feature type="transmembrane region" description="Helical" evidence="6">
    <location>
        <begin position="130"/>
        <end position="147"/>
    </location>
</feature>
<feature type="transmembrane region" description="Helical" evidence="6">
    <location>
        <begin position="12"/>
        <end position="31"/>
    </location>
</feature>